<feature type="domain" description="MADF" evidence="2">
    <location>
        <begin position="14"/>
        <end position="103"/>
    </location>
</feature>
<feature type="compositionally biased region" description="Low complexity" evidence="1">
    <location>
        <begin position="300"/>
        <end position="320"/>
    </location>
</feature>
<evidence type="ECO:0000256" key="1">
    <source>
        <dbReference type="SAM" id="MobiDB-lite"/>
    </source>
</evidence>
<dbReference type="Pfam" id="PF10545">
    <property type="entry name" value="MADF_DNA_bdg"/>
    <property type="match status" value="1"/>
</dbReference>
<dbReference type="Proteomes" id="UP000478052">
    <property type="component" value="Unassembled WGS sequence"/>
</dbReference>
<protein>
    <recommendedName>
        <fullName evidence="2">MADF domain-containing protein</fullName>
    </recommendedName>
</protein>
<feature type="compositionally biased region" description="Polar residues" evidence="1">
    <location>
        <begin position="149"/>
        <end position="162"/>
    </location>
</feature>
<dbReference type="GO" id="GO:0005667">
    <property type="term" value="C:transcription regulator complex"/>
    <property type="evidence" value="ECO:0007669"/>
    <property type="project" value="TreeGrafter"/>
</dbReference>
<dbReference type="AlphaFoldDB" id="A0A6G0VWW1"/>
<evidence type="ECO:0000313" key="4">
    <source>
        <dbReference type="Proteomes" id="UP000478052"/>
    </source>
</evidence>
<dbReference type="PANTHER" id="PTHR12243">
    <property type="entry name" value="MADF DOMAIN TRANSCRIPTION FACTOR"/>
    <property type="match status" value="1"/>
</dbReference>
<sequence>MWKLTYKVIMDDEMLIEEVRHYQELYDMTHKKYSDNIHKDNVWRKIGSELKTTGPACKNRWISLRDQLRKALKKNVTKSGQAAEHKRKWKYEESMSFVIPFLKTRATQSNIAEPDSLSDGSNDEQEGMESVVVTGDTSNKNSNSNINKQCTASSRKSSTRYSQNKRKFEKTETASSVLMKYLVESDKKETKETANDHPIDTFFNSLAATVKTFSPEYQHMAKSKLFNVVSELEWAHLQSKNTNYHVSTQINLPAPENRSNRHPIPFVQTQNIQQAVYPQQQMYEMSCLFNSSTPNDSLMSSQTQTPSPSPVSSGRSSAQSYYEHFQPNNF</sequence>
<feature type="region of interest" description="Disordered" evidence="1">
    <location>
        <begin position="294"/>
        <end position="330"/>
    </location>
</feature>
<dbReference type="PANTHER" id="PTHR12243:SF60">
    <property type="entry name" value="SI:CH211-15D5.12-RELATED"/>
    <property type="match status" value="1"/>
</dbReference>
<dbReference type="SMART" id="SM00595">
    <property type="entry name" value="MADF"/>
    <property type="match status" value="1"/>
</dbReference>
<feature type="compositionally biased region" description="Low complexity" evidence="1">
    <location>
        <begin position="138"/>
        <end position="148"/>
    </location>
</feature>
<dbReference type="PROSITE" id="PS51029">
    <property type="entry name" value="MADF"/>
    <property type="match status" value="1"/>
</dbReference>
<proteinExistence type="predicted"/>
<dbReference type="GO" id="GO:0005634">
    <property type="term" value="C:nucleus"/>
    <property type="evidence" value="ECO:0007669"/>
    <property type="project" value="TreeGrafter"/>
</dbReference>
<evidence type="ECO:0000259" key="2">
    <source>
        <dbReference type="PROSITE" id="PS51029"/>
    </source>
</evidence>
<comment type="caution">
    <text evidence="3">The sequence shown here is derived from an EMBL/GenBank/DDBJ whole genome shotgun (WGS) entry which is preliminary data.</text>
</comment>
<feature type="region of interest" description="Disordered" evidence="1">
    <location>
        <begin position="109"/>
        <end position="169"/>
    </location>
</feature>
<evidence type="ECO:0000313" key="3">
    <source>
        <dbReference type="EMBL" id="KAF0709786.1"/>
    </source>
</evidence>
<dbReference type="EMBL" id="VUJU01011837">
    <property type="protein sequence ID" value="KAF0709786.1"/>
    <property type="molecule type" value="Genomic_DNA"/>
</dbReference>
<organism evidence="3 4">
    <name type="scientific">Aphis craccivora</name>
    <name type="common">Cowpea aphid</name>
    <dbReference type="NCBI Taxonomy" id="307492"/>
    <lineage>
        <taxon>Eukaryota</taxon>
        <taxon>Metazoa</taxon>
        <taxon>Ecdysozoa</taxon>
        <taxon>Arthropoda</taxon>
        <taxon>Hexapoda</taxon>
        <taxon>Insecta</taxon>
        <taxon>Pterygota</taxon>
        <taxon>Neoptera</taxon>
        <taxon>Paraneoptera</taxon>
        <taxon>Hemiptera</taxon>
        <taxon>Sternorrhyncha</taxon>
        <taxon>Aphidomorpha</taxon>
        <taxon>Aphidoidea</taxon>
        <taxon>Aphididae</taxon>
        <taxon>Aphidini</taxon>
        <taxon>Aphis</taxon>
        <taxon>Aphis</taxon>
    </lineage>
</organism>
<name>A0A6G0VWW1_APHCR</name>
<gene>
    <name evidence="3" type="ORF">FWK35_00035530</name>
</gene>
<keyword evidence="4" id="KW-1185">Reference proteome</keyword>
<reference evidence="3 4" key="1">
    <citation type="submission" date="2019-08" db="EMBL/GenBank/DDBJ databases">
        <title>Whole genome of Aphis craccivora.</title>
        <authorList>
            <person name="Voronova N.V."/>
            <person name="Shulinski R.S."/>
            <person name="Bandarenka Y.V."/>
            <person name="Zhorov D.G."/>
            <person name="Warner D."/>
        </authorList>
    </citation>
    <scope>NUCLEOTIDE SEQUENCE [LARGE SCALE GENOMIC DNA]</scope>
    <source>
        <strain evidence="3">180601</strain>
        <tissue evidence="3">Whole Body</tissue>
    </source>
</reference>
<dbReference type="InterPro" id="IPR006578">
    <property type="entry name" value="MADF-dom"/>
</dbReference>
<dbReference type="OrthoDB" id="6607885at2759"/>
<dbReference type="GO" id="GO:0006357">
    <property type="term" value="P:regulation of transcription by RNA polymerase II"/>
    <property type="evidence" value="ECO:0007669"/>
    <property type="project" value="TreeGrafter"/>
</dbReference>
<accession>A0A6G0VWW1</accession>
<dbReference type="InterPro" id="IPR039353">
    <property type="entry name" value="TF_Adf1"/>
</dbReference>